<dbReference type="OrthoDB" id="2214259at2759"/>
<dbReference type="EMBL" id="JAANQT010002509">
    <property type="protein sequence ID" value="KAG1302303.1"/>
    <property type="molecule type" value="Genomic_DNA"/>
</dbReference>
<comment type="caution">
    <text evidence="2">The sequence shown here is derived from an EMBL/GenBank/DDBJ whole genome shotgun (WGS) entry which is preliminary data.</text>
</comment>
<accession>A0A9P6WZV9</accession>
<evidence type="ECO:0000313" key="3">
    <source>
        <dbReference type="Proteomes" id="UP000716291"/>
    </source>
</evidence>
<protein>
    <submittedName>
        <fullName evidence="2">Uncharacterized protein</fullName>
    </submittedName>
</protein>
<sequence>MAKNKNNDKPGNNSEQEVAPRENPETQAENRMDEETEFAKFIEGAGPMTDDQKKLVRTLFEINGQDAYSPEAASTGRLDKSRWLALLDDWNCAIVPAADVGTERATKRYAMRDLSAVYVLNKARAPEEESAIKFGMLRMEAVKNGWISTQKEIVKVPRPPNALNTFLADIATVKDDFGTIRTTSFVVPLAAEYVFRTVGHHFLTSDAAIFMNKYDQVFKASLVPEVTKFLPAHILYHADLHWISPGRVLQVVRAQSETMNIPDAIKTRMTSASSGTAIVTTTAAILEAVESSGQGADYLKTLNVKFGLIKEMNKKVRETLNPKH</sequence>
<dbReference type="AlphaFoldDB" id="A0A9P6WZV9"/>
<reference evidence="2" key="1">
    <citation type="journal article" date="2020" name="Microb. Genom.">
        <title>Genetic diversity of clinical and environmental Mucorales isolates obtained from an investigation of mucormycosis cases among solid organ transplant recipients.</title>
        <authorList>
            <person name="Nguyen M.H."/>
            <person name="Kaul D."/>
            <person name="Muto C."/>
            <person name="Cheng S.J."/>
            <person name="Richter R.A."/>
            <person name="Bruno V.M."/>
            <person name="Liu G."/>
            <person name="Beyhan S."/>
            <person name="Sundermann A.J."/>
            <person name="Mounaud S."/>
            <person name="Pasculle A.W."/>
            <person name="Nierman W.C."/>
            <person name="Driscoll E."/>
            <person name="Cumbie R."/>
            <person name="Clancy C.J."/>
            <person name="Dupont C.L."/>
        </authorList>
    </citation>
    <scope>NUCLEOTIDE SEQUENCE</scope>
    <source>
        <strain evidence="2">GL11</strain>
    </source>
</reference>
<feature type="compositionally biased region" description="Basic and acidic residues" evidence="1">
    <location>
        <begin position="18"/>
        <end position="34"/>
    </location>
</feature>
<evidence type="ECO:0000313" key="2">
    <source>
        <dbReference type="EMBL" id="KAG1302303.1"/>
    </source>
</evidence>
<organism evidence="2 3">
    <name type="scientific">Rhizopus oryzae</name>
    <name type="common">Mucormycosis agent</name>
    <name type="synonym">Rhizopus arrhizus var. delemar</name>
    <dbReference type="NCBI Taxonomy" id="64495"/>
    <lineage>
        <taxon>Eukaryota</taxon>
        <taxon>Fungi</taxon>
        <taxon>Fungi incertae sedis</taxon>
        <taxon>Mucoromycota</taxon>
        <taxon>Mucoromycotina</taxon>
        <taxon>Mucoromycetes</taxon>
        <taxon>Mucorales</taxon>
        <taxon>Mucorineae</taxon>
        <taxon>Rhizopodaceae</taxon>
        <taxon>Rhizopus</taxon>
    </lineage>
</organism>
<dbReference type="Proteomes" id="UP000716291">
    <property type="component" value="Unassembled WGS sequence"/>
</dbReference>
<proteinExistence type="predicted"/>
<feature type="region of interest" description="Disordered" evidence="1">
    <location>
        <begin position="1"/>
        <end position="34"/>
    </location>
</feature>
<evidence type="ECO:0000256" key="1">
    <source>
        <dbReference type="SAM" id="MobiDB-lite"/>
    </source>
</evidence>
<gene>
    <name evidence="2" type="ORF">G6F64_011044</name>
</gene>
<name>A0A9P6WZV9_RHIOR</name>
<keyword evidence="3" id="KW-1185">Reference proteome</keyword>